<gene>
    <name evidence="2" type="ORF">KCG34_09540</name>
</gene>
<dbReference type="AlphaFoldDB" id="A0A975G2S7"/>
<evidence type="ECO:0000313" key="2">
    <source>
        <dbReference type="EMBL" id="QUD90080.1"/>
    </source>
</evidence>
<proteinExistence type="predicted"/>
<dbReference type="InterPro" id="IPR014917">
    <property type="entry name" value="DUF1800"/>
</dbReference>
<feature type="region of interest" description="Disordered" evidence="1">
    <location>
        <begin position="76"/>
        <end position="104"/>
    </location>
</feature>
<dbReference type="Pfam" id="PF08811">
    <property type="entry name" value="DUF1800"/>
    <property type="match status" value="1"/>
</dbReference>
<organism evidence="2 3">
    <name type="scientific">Phenylobacterium montanum</name>
    <dbReference type="NCBI Taxonomy" id="2823693"/>
    <lineage>
        <taxon>Bacteria</taxon>
        <taxon>Pseudomonadati</taxon>
        <taxon>Pseudomonadota</taxon>
        <taxon>Alphaproteobacteria</taxon>
        <taxon>Caulobacterales</taxon>
        <taxon>Caulobacteraceae</taxon>
        <taxon>Phenylobacterium</taxon>
    </lineage>
</organism>
<sequence length="480" mass="51782">MTAGVSDDLRAAIAVTRFGLGARPGELAAARPDPVAWLEGQIRPGGADQPAGALPDSRDRLMALLAYRDEVKDVKAEAKAAPSAEPSEPQAMSDSERRAKSPLQRERKVALRPLLDGVADEILARTVLAAETATPFRERWTLFWANHFTVSAVKVQSAVLVGPFEREAIRPHVFGRFEDLLVASSSHPGMLEYLDQARSAGPNSLAGQRRQMGLNENLAREIMELHSVGADAGYSQADVTEFARALTGWSIGGEREPAERQGRFLFRPQLHEPGARTVMGRTYPAGGEDEARRILADLAAHPATADHIARKLAVHFVADEPPPSLVVRLRTSFLDSRGDLAELARSLVTAPEAWEPAARKFKTPNEFLVSSYRAVGAVPAAAPHDVLQPLTALGQRPFSAPQPNGWSEQASDWAAPDAVVKRLTWAAGFADAHAPAEPVTLAQAALGVRLTSAVATAITRAESRSEALTLMLMSPEFQRR</sequence>
<keyword evidence="3" id="KW-1185">Reference proteome</keyword>
<feature type="compositionally biased region" description="Basic and acidic residues" evidence="1">
    <location>
        <begin position="94"/>
        <end position="104"/>
    </location>
</feature>
<evidence type="ECO:0000256" key="1">
    <source>
        <dbReference type="SAM" id="MobiDB-lite"/>
    </source>
</evidence>
<dbReference type="EMBL" id="CP073078">
    <property type="protein sequence ID" value="QUD90080.1"/>
    <property type="molecule type" value="Genomic_DNA"/>
</dbReference>
<dbReference type="Proteomes" id="UP000676409">
    <property type="component" value="Chromosome"/>
</dbReference>
<dbReference type="KEGG" id="caul:KCG34_09540"/>
<protein>
    <submittedName>
        <fullName evidence="2">DUF1800 family protein</fullName>
    </submittedName>
</protein>
<reference evidence="2" key="1">
    <citation type="submission" date="2021-04" db="EMBL/GenBank/DDBJ databases">
        <title>The complete genome sequence of Caulobacter sp. S6.</title>
        <authorList>
            <person name="Tang Y."/>
            <person name="Ouyang W."/>
            <person name="Liu Q."/>
            <person name="Huang B."/>
            <person name="Guo Z."/>
            <person name="Lei P."/>
        </authorList>
    </citation>
    <scope>NUCLEOTIDE SEQUENCE</scope>
    <source>
        <strain evidence="2">S6</strain>
    </source>
</reference>
<accession>A0A975G2S7</accession>
<feature type="compositionally biased region" description="Low complexity" evidence="1">
    <location>
        <begin position="79"/>
        <end position="89"/>
    </location>
</feature>
<evidence type="ECO:0000313" key="3">
    <source>
        <dbReference type="Proteomes" id="UP000676409"/>
    </source>
</evidence>
<dbReference type="RefSeq" id="WP_211940131.1">
    <property type="nucleotide sequence ID" value="NZ_CP073078.1"/>
</dbReference>
<name>A0A975G2S7_9CAUL</name>